<gene>
    <name evidence="3" type="ORF">MVEN_01330500</name>
</gene>
<dbReference type="OrthoDB" id="2990324at2759"/>
<proteinExistence type="predicted"/>
<protein>
    <recommendedName>
        <fullName evidence="2">DUF6535 domain-containing protein</fullName>
    </recommendedName>
</protein>
<reference evidence="3" key="1">
    <citation type="submission" date="2020-05" db="EMBL/GenBank/DDBJ databases">
        <title>Mycena genomes resolve the evolution of fungal bioluminescence.</title>
        <authorList>
            <person name="Tsai I.J."/>
        </authorList>
    </citation>
    <scope>NUCLEOTIDE SEQUENCE</scope>
    <source>
        <strain evidence="3">CCC161011</strain>
    </source>
</reference>
<feature type="transmembrane region" description="Helical" evidence="1">
    <location>
        <begin position="118"/>
        <end position="141"/>
    </location>
</feature>
<sequence>MDDNEKVNGADHRAMDLGNEAATAKLWAVYISEAEKYDKSLVESWKSDMEGMLIFAGLFSASLTAFLIESYKTLNPDPNDSTNMLLNQISQQLAAASNGTPFQIAQSTPKFSAPATSIICNALWFTSLGLSLTCALIATLLEQWARDFIHRADMRSAPVIRARIFSYLYYGLKRFNMHAVVDIIPLLLHASLLFFLAGLVAFLIPVNSTMTAIAGANLLIVAAIYSILTILPLYYLDCPYRTPLSGAFWRLWRKVERIFSRAVSANSSEGESVPFHEETVVEVMSRSAMTNSEARDYRALVWTVKSLADDMELEPFVEAIPDALWRPNLQITYARHVRGLLEDRGVQLLFRVKGLCDSCSTGLLPPDLGKRRLLACYKALWAISSLSQIPVSSTARLPPVDFSPFTTLYHTGRMQDADLAHHSASTRALMRWSTFCAVDSHLAAHIAYLSRRHLNHSEQQDVDLGRITSFLRKYRHTLSAGAMPSFTMPTASVIGELIRILKDIRTNTPYRILFMYLSESACLDSLPYEWAETRRMLQPDPSIPLVGVQNDLTTALTEAIYDNLHRIIGDPDVHWVDATISDLCSLWRPEHTSSIPCAIVHYLNHRKSDRALNRVVWESGIGVYLWSCFPTTISQGPSLSRSNTTSVRPDEVLTSLWVLASLHHVDHSPRASLYARVLEAVSMRGLSRTSISIAAVVKKRILEELSLNLFVNADATVGEVIRSFTRGLFPVDTAIQIPDNWRLEQTTDGISASQLMKYRINEAEIHILAEFIECCNGEDLPYKADETLRILSADTTPRAPIHKTHQRRIANGIAAILGGTRPTELKNSLVSGSFMDFYASVPSTEAGLAQQCTAWLDDHIAREKVQTAFVQCEQALSTDQDSTPFLTRLRAILRGLNRWHTSPYG</sequence>
<evidence type="ECO:0000256" key="1">
    <source>
        <dbReference type="SAM" id="Phobius"/>
    </source>
</evidence>
<dbReference type="Pfam" id="PF20153">
    <property type="entry name" value="DUF6535"/>
    <property type="match status" value="1"/>
</dbReference>
<comment type="caution">
    <text evidence="3">The sequence shown here is derived from an EMBL/GenBank/DDBJ whole genome shotgun (WGS) entry which is preliminary data.</text>
</comment>
<keyword evidence="1" id="KW-0812">Transmembrane</keyword>
<dbReference type="AlphaFoldDB" id="A0A8H6Y134"/>
<evidence type="ECO:0000313" key="3">
    <source>
        <dbReference type="EMBL" id="KAF7350266.1"/>
    </source>
</evidence>
<feature type="transmembrane region" description="Helical" evidence="1">
    <location>
        <begin position="216"/>
        <end position="236"/>
    </location>
</feature>
<feature type="transmembrane region" description="Helical" evidence="1">
    <location>
        <begin position="183"/>
        <end position="204"/>
    </location>
</feature>
<dbReference type="EMBL" id="JACAZI010000010">
    <property type="protein sequence ID" value="KAF7350266.1"/>
    <property type="molecule type" value="Genomic_DNA"/>
</dbReference>
<accession>A0A8H6Y134</accession>
<keyword evidence="4" id="KW-1185">Reference proteome</keyword>
<keyword evidence="1" id="KW-0472">Membrane</keyword>
<keyword evidence="1" id="KW-1133">Transmembrane helix</keyword>
<dbReference type="Proteomes" id="UP000620124">
    <property type="component" value="Unassembled WGS sequence"/>
</dbReference>
<organism evidence="3 4">
    <name type="scientific">Mycena venus</name>
    <dbReference type="NCBI Taxonomy" id="2733690"/>
    <lineage>
        <taxon>Eukaryota</taxon>
        <taxon>Fungi</taxon>
        <taxon>Dikarya</taxon>
        <taxon>Basidiomycota</taxon>
        <taxon>Agaricomycotina</taxon>
        <taxon>Agaricomycetes</taxon>
        <taxon>Agaricomycetidae</taxon>
        <taxon>Agaricales</taxon>
        <taxon>Marasmiineae</taxon>
        <taxon>Mycenaceae</taxon>
        <taxon>Mycena</taxon>
    </lineage>
</organism>
<dbReference type="InterPro" id="IPR045338">
    <property type="entry name" value="DUF6535"/>
</dbReference>
<evidence type="ECO:0000313" key="4">
    <source>
        <dbReference type="Proteomes" id="UP000620124"/>
    </source>
</evidence>
<name>A0A8H6Y134_9AGAR</name>
<evidence type="ECO:0000259" key="2">
    <source>
        <dbReference type="Pfam" id="PF20153"/>
    </source>
</evidence>
<feature type="domain" description="DUF6535" evidence="2">
    <location>
        <begin position="27"/>
        <end position="204"/>
    </location>
</feature>